<sequence>MSTMKTDKTVKDLQTVVDKIAEWPEPYATIGARLHETIMGAGPKLKPRIWYGMPGYAVGRSAPVLVFFRVDDGVMSLGLSEKATAEREPTALCGHVPGSLMRLMTSPPRRLQTSCGWHFADQDRHAVCSWSPITGTLR</sequence>
<reference evidence="1" key="1">
    <citation type="submission" date="2019-08" db="EMBL/GenBank/DDBJ databases">
        <authorList>
            <person name="Kucharzyk K."/>
            <person name="Murdoch R.W."/>
            <person name="Higgins S."/>
            <person name="Loffler F."/>
        </authorList>
    </citation>
    <scope>NUCLEOTIDE SEQUENCE</scope>
</reference>
<proteinExistence type="predicted"/>
<dbReference type="AlphaFoldDB" id="A0A644YT27"/>
<dbReference type="EMBL" id="VSSQ01006081">
    <property type="protein sequence ID" value="MPM31467.1"/>
    <property type="molecule type" value="Genomic_DNA"/>
</dbReference>
<accession>A0A644YT27</accession>
<comment type="caution">
    <text evidence="1">The sequence shown here is derived from an EMBL/GenBank/DDBJ whole genome shotgun (WGS) entry which is preliminary data.</text>
</comment>
<dbReference type="SUPFAM" id="SSF159888">
    <property type="entry name" value="YdhG-like"/>
    <property type="match status" value="1"/>
</dbReference>
<evidence type="ECO:0000313" key="1">
    <source>
        <dbReference type="EMBL" id="MPM31467.1"/>
    </source>
</evidence>
<protein>
    <recommendedName>
        <fullName evidence="2">YdhG-like domain-containing protein</fullName>
    </recommendedName>
</protein>
<name>A0A644YT27_9ZZZZ</name>
<organism evidence="1">
    <name type="scientific">bioreactor metagenome</name>
    <dbReference type="NCBI Taxonomy" id="1076179"/>
    <lineage>
        <taxon>unclassified sequences</taxon>
        <taxon>metagenomes</taxon>
        <taxon>ecological metagenomes</taxon>
    </lineage>
</organism>
<gene>
    <name evidence="1" type="ORF">SDC9_78022</name>
</gene>
<evidence type="ECO:0008006" key="2">
    <source>
        <dbReference type="Google" id="ProtNLM"/>
    </source>
</evidence>